<dbReference type="Proteomes" id="UP000499080">
    <property type="component" value="Unassembled WGS sequence"/>
</dbReference>
<evidence type="ECO:0000313" key="2">
    <source>
        <dbReference type="Proteomes" id="UP000499080"/>
    </source>
</evidence>
<accession>A0A4Y2GIY9</accession>
<evidence type="ECO:0000313" key="1">
    <source>
        <dbReference type="EMBL" id="GBM52004.1"/>
    </source>
</evidence>
<reference evidence="1 2" key="1">
    <citation type="journal article" date="2019" name="Sci. Rep.">
        <title>Orb-weaving spider Araneus ventricosus genome elucidates the spidroin gene catalogue.</title>
        <authorList>
            <person name="Kono N."/>
            <person name="Nakamura H."/>
            <person name="Ohtoshi R."/>
            <person name="Moran D.A.P."/>
            <person name="Shinohara A."/>
            <person name="Yoshida Y."/>
            <person name="Fujiwara M."/>
            <person name="Mori M."/>
            <person name="Tomita M."/>
            <person name="Arakawa K."/>
        </authorList>
    </citation>
    <scope>NUCLEOTIDE SEQUENCE [LARGE SCALE GENOMIC DNA]</scope>
</reference>
<dbReference type="AlphaFoldDB" id="A0A4Y2GIY9"/>
<gene>
    <name evidence="1" type="ORF">AVEN_262241_1</name>
</gene>
<protein>
    <submittedName>
        <fullName evidence="1">Uncharacterized protein</fullName>
    </submittedName>
</protein>
<keyword evidence="2" id="KW-1185">Reference proteome</keyword>
<organism evidence="1 2">
    <name type="scientific">Araneus ventricosus</name>
    <name type="common">Orbweaver spider</name>
    <name type="synonym">Epeira ventricosa</name>
    <dbReference type="NCBI Taxonomy" id="182803"/>
    <lineage>
        <taxon>Eukaryota</taxon>
        <taxon>Metazoa</taxon>
        <taxon>Ecdysozoa</taxon>
        <taxon>Arthropoda</taxon>
        <taxon>Chelicerata</taxon>
        <taxon>Arachnida</taxon>
        <taxon>Araneae</taxon>
        <taxon>Araneomorphae</taxon>
        <taxon>Entelegynae</taxon>
        <taxon>Araneoidea</taxon>
        <taxon>Araneidae</taxon>
        <taxon>Araneus</taxon>
    </lineage>
</organism>
<proteinExistence type="predicted"/>
<dbReference type="EMBL" id="BGPR01001359">
    <property type="protein sequence ID" value="GBM52004.1"/>
    <property type="molecule type" value="Genomic_DNA"/>
</dbReference>
<comment type="caution">
    <text evidence="1">The sequence shown here is derived from an EMBL/GenBank/DDBJ whole genome shotgun (WGS) entry which is preliminary data.</text>
</comment>
<name>A0A4Y2GIY9_ARAVE</name>
<sequence length="102" mass="11376">MLCKRVIDYAMLLCRSFAANLLHQVCHDKIISRKNYTYCMLSGLVASSELWGLSGSKPDSTEDTPRIGPVAREIIRSNQTSSRYCDAKFWRGGANSGVVLVF</sequence>